<evidence type="ECO:0000256" key="2">
    <source>
        <dbReference type="SAM" id="SignalP"/>
    </source>
</evidence>
<keyword evidence="5" id="KW-1185">Reference proteome</keyword>
<feature type="signal peptide" evidence="2">
    <location>
        <begin position="1"/>
        <end position="32"/>
    </location>
</feature>
<feature type="domain" description="CzcB-like barrel-sandwich hybrid" evidence="3">
    <location>
        <begin position="74"/>
        <end position="212"/>
    </location>
</feature>
<dbReference type="AlphaFoldDB" id="A0A0S2KCF6"/>
<dbReference type="STRING" id="1249552.PS2015_1337"/>
<proteinExistence type="inferred from homology"/>
<dbReference type="KEGG" id="pspi:PS2015_1337"/>
<dbReference type="NCBIfam" id="TIGR01730">
    <property type="entry name" value="RND_mfp"/>
    <property type="match status" value="1"/>
</dbReference>
<dbReference type="GO" id="GO:1990281">
    <property type="term" value="C:efflux pump complex"/>
    <property type="evidence" value="ECO:0007669"/>
    <property type="project" value="TreeGrafter"/>
</dbReference>
<dbReference type="OrthoDB" id="6819088at2"/>
<evidence type="ECO:0000313" key="5">
    <source>
        <dbReference type="Proteomes" id="UP000065641"/>
    </source>
</evidence>
<dbReference type="Gene3D" id="2.40.420.20">
    <property type="match status" value="1"/>
</dbReference>
<dbReference type="Gene3D" id="2.40.50.100">
    <property type="match status" value="1"/>
</dbReference>
<feature type="chain" id="PRO_5006601451" evidence="2">
    <location>
        <begin position="33"/>
        <end position="365"/>
    </location>
</feature>
<dbReference type="Gene3D" id="1.10.287.470">
    <property type="entry name" value="Helix hairpin bin"/>
    <property type="match status" value="1"/>
</dbReference>
<dbReference type="PANTHER" id="PTHR30469:SF15">
    <property type="entry name" value="HLYD FAMILY OF SECRETION PROTEINS"/>
    <property type="match status" value="1"/>
</dbReference>
<dbReference type="GO" id="GO:0015562">
    <property type="term" value="F:efflux transmembrane transporter activity"/>
    <property type="evidence" value="ECO:0007669"/>
    <property type="project" value="TreeGrafter"/>
</dbReference>
<dbReference type="InterPro" id="IPR006143">
    <property type="entry name" value="RND_pump_MFP"/>
</dbReference>
<gene>
    <name evidence="4" type="ORF">PS2015_1337</name>
</gene>
<keyword evidence="2" id="KW-0732">Signal</keyword>
<organism evidence="4 5">
    <name type="scientific">Pseudohongiella spirulinae</name>
    <dbReference type="NCBI Taxonomy" id="1249552"/>
    <lineage>
        <taxon>Bacteria</taxon>
        <taxon>Pseudomonadati</taxon>
        <taxon>Pseudomonadota</taxon>
        <taxon>Gammaproteobacteria</taxon>
        <taxon>Pseudomonadales</taxon>
        <taxon>Pseudohongiellaceae</taxon>
        <taxon>Pseudohongiella</taxon>
    </lineage>
</organism>
<reference evidence="4 5" key="1">
    <citation type="submission" date="2015-11" db="EMBL/GenBank/DDBJ databases">
        <authorList>
            <person name="Zhang Y."/>
            <person name="Guo Z."/>
        </authorList>
    </citation>
    <scope>NUCLEOTIDE SEQUENCE [LARGE SCALE GENOMIC DNA]</scope>
    <source>
        <strain evidence="4 5">KCTC 32221</strain>
    </source>
</reference>
<evidence type="ECO:0000256" key="1">
    <source>
        <dbReference type="ARBA" id="ARBA00009477"/>
    </source>
</evidence>
<dbReference type="Pfam" id="PF25973">
    <property type="entry name" value="BSH_CzcB"/>
    <property type="match status" value="1"/>
</dbReference>
<accession>A0A0S2KCF6</accession>
<dbReference type="EMBL" id="CP013189">
    <property type="protein sequence ID" value="ALO45994.1"/>
    <property type="molecule type" value="Genomic_DNA"/>
</dbReference>
<name>A0A0S2KCF6_9GAMM</name>
<dbReference type="PANTHER" id="PTHR30469">
    <property type="entry name" value="MULTIDRUG RESISTANCE PROTEIN MDTA"/>
    <property type="match status" value="1"/>
</dbReference>
<dbReference type="Gene3D" id="2.40.30.170">
    <property type="match status" value="1"/>
</dbReference>
<comment type="similarity">
    <text evidence="1">Belongs to the membrane fusion protein (MFP) (TC 8.A.1) family.</text>
</comment>
<evidence type="ECO:0000313" key="4">
    <source>
        <dbReference type="EMBL" id="ALO45994.1"/>
    </source>
</evidence>
<dbReference type="InterPro" id="IPR058647">
    <property type="entry name" value="BSH_CzcB-like"/>
</dbReference>
<dbReference type="RefSeq" id="WP_058021481.1">
    <property type="nucleotide sequence ID" value="NZ_CP013189.1"/>
</dbReference>
<protein>
    <submittedName>
        <fullName evidence="4">RND transporter</fullName>
    </submittedName>
</protein>
<dbReference type="SUPFAM" id="SSF111369">
    <property type="entry name" value="HlyD-like secretion proteins"/>
    <property type="match status" value="1"/>
</dbReference>
<evidence type="ECO:0000259" key="3">
    <source>
        <dbReference type="Pfam" id="PF25973"/>
    </source>
</evidence>
<sequence precursor="true">MWWLSRARLMFSMKYLCLTLFFLILPGCQSDADNTPAALADTPLTPVRVSTVRLSEQPGTLHFASVSRVRQRATLAFQINGVLRERHVELGQSIEPGQVLATLHNPALQPARDAAAAALAQLETDAAQNARELQRLETLYAREMVSLQVLEQVRTRTESLESAIASARASLNQTQQLLNETRLTAPFAGNVESVLLQPGEFVQAGQPVMRISSSQGLETEIRIPPHLQANLSLGQTLPVKVPMTDLTTTGTVIDISKGNTSDIALYPVVVALDDSRLQTGISIEVGIPMDQQPQLLVPMTAVMRSAEGLTVFVVENDIVRRTPVTVLSIRGEHAALPMDSLPAGTQLVYTGLTRLADGDRIRVLP</sequence>
<dbReference type="Proteomes" id="UP000065641">
    <property type="component" value="Chromosome"/>
</dbReference>